<dbReference type="AlphaFoldDB" id="W9N8A9"/>
<protein>
    <submittedName>
        <fullName evidence="2">Uncharacterized protein</fullName>
    </submittedName>
</protein>
<dbReference type="EMBL" id="JH651161">
    <property type="protein sequence ID" value="EXA28978.1"/>
    <property type="molecule type" value="Genomic_DNA"/>
</dbReference>
<feature type="region of interest" description="Disordered" evidence="1">
    <location>
        <begin position="1"/>
        <end position="21"/>
    </location>
</feature>
<reference evidence="2" key="2">
    <citation type="submission" date="2012-05" db="EMBL/GenBank/DDBJ databases">
        <title>Annotation of the Genome Sequence of Fusarium oxysporum HDV247.</title>
        <authorList>
            <consortium name="The Broad Institute Genomics Platform"/>
            <person name="Ma L.-J."/>
            <person name="Corby-Kistler H."/>
            <person name="Broz K."/>
            <person name="Gale L.R."/>
            <person name="Jonkers W."/>
            <person name="O'Donnell K."/>
            <person name="Ploetz R."/>
            <person name="Steinberg C."/>
            <person name="Schwartz D.C."/>
            <person name="VanEtten H."/>
            <person name="Zhou S."/>
            <person name="Young S.K."/>
            <person name="Zeng Q."/>
            <person name="Gargeya S."/>
            <person name="Fitzgerald M."/>
            <person name="Abouelleil A."/>
            <person name="Alvarado L."/>
            <person name="Chapman S.B."/>
            <person name="Gainer-Dewar J."/>
            <person name="Goldberg J."/>
            <person name="Griggs A."/>
            <person name="Gujja S."/>
            <person name="Hansen M."/>
            <person name="Howarth C."/>
            <person name="Imamovic A."/>
            <person name="Ireland A."/>
            <person name="Larimer J."/>
            <person name="McCowan C."/>
            <person name="Murphy C."/>
            <person name="Pearson M."/>
            <person name="Poon T.W."/>
            <person name="Priest M."/>
            <person name="Roberts A."/>
            <person name="Saif S."/>
            <person name="Shea T."/>
            <person name="Sykes S."/>
            <person name="Wortman J."/>
            <person name="Nusbaum C."/>
            <person name="Birren B."/>
        </authorList>
    </citation>
    <scope>NUCLEOTIDE SEQUENCE</scope>
    <source>
        <strain evidence="2">HDV247</strain>
    </source>
</reference>
<proteinExistence type="predicted"/>
<evidence type="ECO:0000256" key="1">
    <source>
        <dbReference type="SAM" id="MobiDB-lite"/>
    </source>
</evidence>
<feature type="compositionally biased region" description="Basic residues" evidence="1">
    <location>
        <begin position="1"/>
        <end position="10"/>
    </location>
</feature>
<evidence type="ECO:0000313" key="2">
    <source>
        <dbReference type="EMBL" id="EXA28978.1"/>
    </source>
</evidence>
<accession>W9N8A9</accession>
<sequence length="396" mass="45643">METPRTHQRSSPHDRAGIIDQTETTPWLRHTRWPDLFRNRPLEVIATSAQQPDFVQGQDYLFGQCKGASIKSSAEVETQLRILLQGVDLMFNRMMATITRTSYTSRCWLNTYSKDVFWPHPFRAVSCLKRYISVCKRFLCFVFRVLRFKERQRQELYNFKLGLDEERMMYYIVSLVTQLHSSEQGCSCVRTAEDDESSHASSDESDESDFEEGTHFGVDNNSMRDEPKFVLPSKPWLELSEALFQLSMMFWTYRDPAGDMSSSAIIYHTAVMGIQRRSMSYHSAHNSTPGLAALMWIGRALFLEYALPLYGYSTLAYHWPSRDQYSSQPERLEAIRQKYLTGGCYTPFGELIELKAFAKSIFRQEGMPGILSWALDGHSFVVGNDKEARLSDLGFG</sequence>
<dbReference type="Proteomes" id="UP000030751">
    <property type="component" value="Unassembled WGS sequence"/>
</dbReference>
<dbReference type="HOGENOM" id="CLU_003093_2_2_1"/>
<organism evidence="2">
    <name type="scientific">Fusarium oxysporum f. sp. pisi HDV247</name>
    <dbReference type="NCBI Taxonomy" id="1080344"/>
    <lineage>
        <taxon>Eukaryota</taxon>
        <taxon>Fungi</taxon>
        <taxon>Dikarya</taxon>
        <taxon>Ascomycota</taxon>
        <taxon>Pezizomycotina</taxon>
        <taxon>Sordariomycetes</taxon>
        <taxon>Hypocreomycetidae</taxon>
        <taxon>Hypocreales</taxon>
        <taxon>Nectriaceae</taxon>
        <taxon>Fusarium</taxon>
        <taxon>Fusarium oxysporum species complex</taxon>
    </lineage>
</organism>
<reference evidence="2" key="1">
    <citation type="submission" date="2011-10" db="EMBL/GenBank/DDBJ databases">
        <title>The Genome Sequence of Fusarium oxysporum HDV247.</title>
        <authorList>
            <consortium name="The Broad Institute Genome Sequencing Platform"/>
            <person name="Ma L.-J."/>
            <person name="Gale L.R."/>
            <person name="Schwartz D.C."/>
            <person name="Zhou S."/>
            <person name="Corby-Kistler H."/>
            <person name="Young S.K."/>
            <person name="Zeng Q."/>
            <person name="Gargeya S."/>
            <person name="Fitzgerald M."/>
            <person name="Haas B."/>
            <person name="Abouelleil A."/>
            <person name="Alvarado L."/>
            <person name="Arachchi H.M."/>
            <person name="Berlin A."/>
            <person name="Brown A."/>
            <person name="Chapman S.B."/>
            <person name="Chen Z."/>
            <person name="Dunbar C."/>
            <person name="Freedman E."/>
            <person name="Gearin G."/>
            <person name="Goldberg J."/>
            <person name="Griggs A."/>
            <person name="Gujja S."/>
            <person name="Heiman D."/>
            <person name="Howarth C."/>
            <person name="Larson L."/>
            <person name="Lui A."/>
            <person name="MacDonald P.J.P."/>
            <person name="Montmayeur A."/>
            <person name="Murphy C."/>
            <person name="Neiman D."/>
            <person name="Pearson M."/>
            <person name="Priest M."/>
            <person name="Roberts A."/>
            <person name="Saif S."/>
            <person name="Shea T."/>
            <person name="Shenoy N."/>
            <person name="Sisk P."/>
            <person name="Stolte C."/>
            <person name="Sykes S."/>
            <person name="Wortman J."/>
            <person name="Nusbaum C."/>
            <person name="Birren B."/>
        </authorList>
    </citation>
    <scope>NUCLEOTIDE SEQUENCE [LARGE SCALE GENOMIC DNA]</scope>
    <source>
        <strain evidence="2">HDV247</strain>
    </source>
</reference>
<dbReference type="OrthoDB" id="5082897at2759"/>
<name>W9N8A9_FUSOX</name>
<gene>
    <name evidence="2" type="ORF">FOVG_19457</name>
</gene>
<feature type="region of interest" description="Disordered" evidence="1">
    <location>
        <begin position="196"/>
        <end position="221"/>
    </location>
</feature>